<name>A0AAE1BWT2_PETCI</name>
<protein>
    <submittedName>
        <fullName evidence="1">Uncharacterized protein</fullName>
    </submittedName>
</protein>
<dbReference type="EMBL" id="JAWQEG010005298">
    <property type="protein sequence ID" value="KAK3858487.1"/>
    <property type="molecule type" value="Genomic_DNA"/>
</dbReference>
<organism evidence="1 2">
    <name type="scientific">Petrolisthes cinctipes</name>
    <name type="common">Flat porcelain crab</name>
    <dbReference type="NCBI Taxonomy" id="88211"/>
    <lineage>
        <taxon>Eukaryota</taxon>
        <taxon>Metazoa</taxon>
        <taxon>Ecdysozoa</taxon>
        <taxon>Arthropoda</taxon>
        <taxon>Crustacea</taxon>
        <taxon>Multicrustacea</taxon>
        <taxon>Malacostraca</taxon>
        <taxon>Eumalacostraca</taxon>
        <taxon>Eucarida</taxon>
        <taxon>Decapoda</taxon>
        <taxon>Pleocyemata</taxon>
        <taxon>Anomura</taxon>
        <taxon>Galatheoidea</taxon>
        <taxon>Porcellanidae</taxon>
        <taxon>Petrolisthes</taxon>
    </lineage>
</organism>
<gene>
    <name evidence="1" type="ORF">Pcinc_035330</name>
</gene>
<accession>A0AAE1BWT2</accession>
<keyword evidence="2" id="KW-1185">Reference proteome</keyword>
<dbReference type="PANTHER" id="PTHR33332">
    <property type="entry name" value="REVERSE TRANSCRIPTASE DOMAIN-CONTAINING PROTEIN"/>
    <property type="match status" value="1"/>
</dbReference>
<evidence type="ECO:0000313" key="2">
    <source>
        <dbReference type="Proteomes" id="UP001286313"/>
    </source>
</evidence>
<comment type="caution">
    <text evidence="1">The sequence shown here is derived from an EMBL/GenBank/DDBJ whole genome shotgun (WGS) entry which is preliminary data.</text>
</comment>
<evidence type="ECO:0000313" key="1">
    <source>
        <dbReference type="EMBL" id="KAK3858487.1"/>
    </source>
</evidence>
<dbReference type="AlphaFoldDB" id="A0AAE1BWT2"/>
<dbReference type="Proteomes" id="UP001286313">
    <property type="component" value="Unassembled WGS sequence"/>
</dbReference>
<proteinExistence type="predicted"/>
<reference evidence="1" key="1">
    <citation type="submission" date="2023-10" db="EMBL/GenBank/DDBJ databases">
        <title>Genome assemblies of two species of porcelain crab, Petrolisthes cinctipes and Petrolisthes manimaculis (Anomura: Porcellanidae).</title>
        <authorList>
            <person name="Angst P."/>
        </authorList>
    </citation>
    <scope>NUCLEOTIDE SEQUENCE</scope>
    <source>
        <strain evidence="1">PB745_01</strain>
        <tissue evidence="1">Gill</tissue>
    </source>
</reference>
<dbReference type="PRINTS" id="PR01345">
    <property type="entry name" value="CERVTRCPTASE"/>
</dbReference>
<sequence length="127" mass="15227">MKIHGAHKQITDTKYQMQGMNGEEISMLRTWQEKDLGVTTDEHLSFEEHIQENVNKANRIMGMVRRSFEYLDVPMFRTIFKSIVHPHLEYAQNVWSPYYKKKDIRTIENVLRRSSKMIPDWTEEPEL</sequence>